<proteinExistence type="predicted"/>
<keyword evidence="5" id="KW-1185">Reference proteome</keyword>
<keyword evidence="3" id="KW-0143">Chaperone</keyword>
<dbReference type="OrthoDB" id="20282at2759"/>
<protein>
    <recommendedName>
        <fullName evidence="6">P53 and DNA damage-regulated protein 1</fullName>
    </recommendedName>
</protein>
<dbReference type="Proteomes" id="UP000792457">
    <property type="component" value="Unassembled WGS sequence"/>
</dbReference>
<dbReference type="PANTHER" id="PTHR21162">
    <property type="entry name" value="P53 AND DNA DAMAGE-REGULATED PROTEIN"/>
    <property type="match status" value="1"/>
</dbReference>
<evidence type="ECO:0000313" key="4">
    <source>
        <dbReference type="EMBL" id="KAG8234311.1"/>
    </source>
</evidence>
<dbReference type="InterPro" id="IPR030482">
    <property type="entry name" value="PDRG1"/>
</dbReference>
<dbReference type="SUPFAM" id="SSF46579">
    <property type="entry name" value="Prefoldin"/>
    <property type="match status" value="1"/>
</dbReference>
<name>A0A8K0KI12_LADFU</name>
<comment type="subcellular location">
    <subcellularLocation>
        <location evidence="1">Cytoplasm</location>
    </subcellularLocation>
</comment>
<evidence type="ECO:0000256" key="3">
    <source>
        <dbReference type="ARBA" id="ARBA00023186"/>
    </source>
</evidence>
<keyword evidence="2" id="KW-0963">Cytoplasm</keyword>
<dbReference type="PANTHER" id="PTHR21162:SF0">
    <property type="entry name" value="P53 AND DNA DAMAGE-REGULATED PROTEIN 1"/>
    <property type="match status" value="1"/>
</dbReference>
<dbReference type="EMBL" id="KZ308796">
    <property type="protein sequence ID" value="KAG8234311.1"/>
    <property type="molecule type" value="Genomic_DNA"/>
</dbReference>
<evidence type="ECO:0000256" key="1">
    <source>
        <dbReference type="ARBA" id="ARBA00004496"/>
    </source>
</evidence>
<reference evidence="4" key="1">
    <citation type="submission" date="2013-04" db="EMBL/GenBank/DDBJ databases">
        <authorList>
            <person name="Qu J."/>
            <person name="Murali S.C."/>
            <person name="Bandaranaike D."/>
            <person name="Bellair M."/>
            <person name="Blankenburg K."/>
            <person name="Chao H."/>
            <person name="Dinh H."/>
            <person name="Doddapaneni H."/>
            <person name="Downs B."/>
            <person name="Dugan-Rocha S."/>
            <person name="Elkadiri S."/>
            <person name="Gnanaolivu R.D."/>
            <person name="Hernandez B."/>
            <person name="Javaid M."/>
            <person name="Jayaseelan J.C."/>
            <person name="Lee S."/>
            <person name="Li M."/>
            <person name="Ming W."/>
            <person name="Munidasa M."/>
            <person name="Muniz J."/>
            <person name="Nguyen L."/>
            <person name="Ongeri F."/>
            <person name="Osuji N."/>
            <person name="Pu L.-L."/>
            <person name="Puazo M."/>
            <person name="Qu C."/>
            <person name="Quiroz J."/>
            <person name="Raj R."/>
            <person name="Weissenberger G."/>
            <person name="Xin Y."/>
            <person name="Zou X."/>
            <person name="Han Y."/>
            <person name="Richards S."/>
            <person name="Worley K."/>
            <person name="Muzny D."/>
            <person name="Gibbs R."/>
        </authorList>
    </citation>
    <scope>NUCLEOTIDE SEQUENCE</scope>
    <source>
        <strain evidence="4">Sampled in the wild</strain>
    </source>
</reference>
<evidence type="ECO:0000313" key="5">
    <source>
        <dbReference type="Proteomes" id="UP000792457"/>
    </source>
</evidence>
<organism evidence="4 5">
    <name type="scientific">Ladona fulva</name>
    <name type="common">Scarce chaser dragonfly</name>
    <name type="synonym">Libellula fulva</name>
    <dbReference type="NCBI Taxonomy" id="123851"/>
    <lineage>
        <taxon>Eukaryota</taxon>
        <taxon>Metazoa</taxon>
        <taxon>Ecdysozoa</taxon>
        <taxon>Arthropoda</taxon>
        <taxon>Hexapoda</taxon>
        <taxon>Insecta</taxon>
        <taxon>Pterygota</taxon>
        <taxon>Palaeoptera</taxon>
        <taxon>Odonata</taxon>
        <taxon>Epiprocta</taxon>
        <taxon>Anisoptera</taxon>
        <taxon>Libelluloidea</taxon>
        <taxon>Libellulidae</taxon>
        <taxon>Ladona</taxon>
    </lineage>
</organism>
<evidence type="ECO:0008006" key="6">
    <source>
        <dbReference type="Google" id="ProtNLM"/>
    </source>
</evidence>
<accession>A0A8K0KI12</accession>
<dbReference type="CDD" id="cd22860">
    <property type="entry name" value="PDRG1"/>
    <property type="match status" value="1"/>
</dbReference>
<gene>
    <name evidence="4" type="ORF">J437_LFUL013051</name>
</gene>
<reference evidence="4" key="2">
    <citation type="submission" date="2017-10" db="EMBL/GenBank/DDBJ databases">
        <title>Ladona fulva Genome sequencing and assembly.</title>
        <authorList>
            <person name="Murali S."/>
            <person name="Richards S."/>
            <person name="Bandaranaike D."/>
            <person name="Bellair M."/>
            <person name="Blankenburg K."/>
            <person name="Chao H."/>
            <person name="Dinh H."/>
            <person name="Doddapaneni H."/>
            <person name="Dugan-Rocha S."/>
            <person name="Elkadiri S."/>
            <person name="Gnanaolivu R."/>
            <person name="Hernandez B."/>
            <person name="Skinner E."/>
            <person name="Javaid M."/>
            <person name="Lee S."/>
            <person name="Li M."/>
            <person name="Ming W."/>
            <person name="Munidasa M."/>
            <person name="Muniz J."/>
            <person name="Nguyen L."/>
            <person name="Hughes D."/>
            <person name="Osuji N."/>
            <person name="Pu L.-L."/>
            <person name="Puazo M."/>
            <person name="Qu C."/>
            <person name="Quiroz J."/>
            <person name="Raj R."/>
            <person name="Weissenberger G."/>
            <person name="Xin Y."/>
            <person name="Zou X."/>
            <person name="Han Y."/>
            <person name="Worley K."/>
            <person name="Muzny D."/>
            <person name="Gibbs R."/>
        </authorList>
    </citation>
    <scope>NUCLEOTIDE SEQUENCE</scope>
    <source>
        <strain evidence="4">Sampled in the wild</strain>
    </source>
</reference>
<sequence length="144" mass="16403">MENLLLSLEGGKDMKKILNEIGAAEEIAEDIMGDRGLVVELDKRRNALREASRALERDSSGKVWILNGPFFVKMKKQSAKEVLLRDQQNISNEVDTIRNGLKEKVNKLRDIENQPSLKGFDLKPLHRRELSVLGTTPRSQVYFN</sequence>
<dbReference type="AlphaFoldDB" id="A0A8K0KI12"/>
<comment type="caution">
    <text evidence="4">The sequence shown here is derived from an EMBL/GenBank/DDBJ whole genome shotgun (WGS) entry which is preliminary data.</text>
</comment>
<evidence type="ECO:0000256" key="2">
    <source>
        <dbReference type="ARBA" id="ARBA00022490"/>
    </source>
</evidence>
<dbReference type="GO" id="GO:0005737">
    <property type="term" value="C:cytoplasm"/>
    <property type="evidence" value="ECO:0007669"/>
    <property type="project" value="UniProtKB-SubCell"/>
</dbReference>